<dbReference type="CDD" id="cd00179">
    <property type="entry name" value="SynN"/>
    <property type="match status" value="1"/>
</dbReference>
<dbReference type="InterPro" id="IPR006011">
    <property type="entry name" value="Syntaxin_N"/>
</dbReference>
<dbReference type="GO" id="GO:0031629">
    <property type="term" value="P:synaptic vesicle fusion to presynaptic active zone membrane"/>
    <property type="evidence" value="ECO:0007669"/>
    <property type="project" value="TreeGrafter"/>
</dbReference>
<dbReference type="Pfam" id="PF00804">
    <property type="entry name" value="Syntaxin"/>
    <property type="match status" value="1"/>
</dbReference>
<evidence type="ECO:0000259" key="2">
    <source>
        <dbReference type="SMART" id="SM00503"/>
    </source>
</evidence>
<dbReference type="GO" id="GO:0005484">
    <property type="term" value="F:SNAP receptor activity"/>
    <property type="evidence" value="ECO:0007669"/>
    <property type="project" value="TreeGrafter"/>
</dbReference>
<evidence type="ECO:0000313" key="4">
    <source>
        <dbReference type="Proteomes" id="UP000246464"/>
    </source>
</evidence>
<dbReference type="InterPro" id="IPR010989">
    <property type="entry name" value="SNARE"/>
</dbReference>
<sequence length="188" mass="22044">MEDSFKKVGEVRSLIEKISRQAEEVERGHGAILSSTNPDRRNKHKLEQLNREIKKNAHSVRAKLRSMQKNFPVEENGNNASVIQRIEKNQHSHLTRWFAEVMRSYHNAQISFREKCKAQIQRQLEIVDKSTTDEELEVMLLRDSLTIFISDVGVIFIKFWAQQLIIQFLVIPTVDLRLLLITWICSYN</sequence>
<dbReference type="SUPFAM" id="SSF47661">
    <property type="entry name" value="t-snare proteins"/>
    <property type="match status" value="1"/>
</dbReference>
<feature type="domain" description="Syntaxin N-terminal" evidence="2">
    <location>
        <begin position="1"/>
        <end position="117"/>
    </location>
</feature>
<protein>
    <submittedName>
        <fullName evidence="3">Putative syntaxin-2-like isoform 5</fullName>
    </submittedName>
</protein>
<dbReference type="GO" id="GO:0006886">
    <property type="term" value="P:intracellular protein transport"/>
    <property type="evidence" value="ECO:0007669"/>
    <property type="project" value="TreeGrafter"/>
</dbReference>
<name>A0A2U9CFT5_SCOMX</name>
<keyword evidence="1" id="KW-0175">Coiled coil</keyword>
<evidence type="ECO:0000256" key="1">
    <source>
        <dbReference type="SAM" id="Coils"/>
    </source>
</evidence>
<proteinExistence type="predicted"/>
<dbReference type="GO" id="GO:0031201">
    <property type="term" value="C:SNARE complex"/>
    <property type="evidence" value="ECO:0007669"/>
    <property type="project" value="TreeGrafter"/>
</dbReference>
<dbReference type="SMART" id="SM00503">
    <property type="entry name" value="SynN"/>
    <property type="match status" value="1"/>
</dbReference>
<dbReference type="PANTHER" id="PTHR19957:SF36">
    <property type="entry name" value="SYNTAXIN-2"/>
    <property type="match status" value="1"/>
</dbReference>
<dbReference type="GO" id="GO:0000149">
    <property type="term" value="F:SNARE binding"/>
    <property type="evidence" value="ECO:0007669"/>
    <property type="project" value="TreeGrafter"/>
</dbReference>
<feature type="coiled-coil region" evidence="1">
    <location>
        <begin position="43"/>
        <end position="70"/>
    </location>
</feature>
<dbReference type="GO" id="GO:0048278">
    <property type="term" value="P:vesicle docking"/>
    <property type="evidence" value="ECO:0007669"/>
    <property type="project" value="TreeGrafter"/>
</dbReference>
<accession>A0A2U9CFT5</accession>
<dbReference type="GO" id="GO:0048787">
    <property type="term" value="C:presynaptic active zone membrane"/>
    <property type="evidence" value="ECO:0007669"/>
    <property type="project" value="TreeGrafter"/>
</dbReference>
<dbReference type="Proteomes" id="UP000246464">
    <property type="component" value="Chromosome 16"/>
</dbReference>
<dbReference type="Gene3D" id="1.20.58.70">
    <property type="match status" value="1"/>
</dbReference>
<dbReference type="AlphaFoldDB" id="A0A2U9CFT5"/>
<keyword evidence="4" id="KW-1185">Reference proteome</keyword>
<dbReference type="InterPro" id="IPR045242">
    <property type="entry name" value="Syntaxin"/>
</dbReference>
<organism evidence="3 4">
    <name type="scientific">Scophthalmus maximus</name>
    <name type="common">Turbot</name>
    <name type="synonym">Psetta maxima</name>
    <dbReference type="NCBI Taxonomy" id="52904"/>
    <lineage>
        <taxon>Eukaryota</taxon>
        <taxon>Metazoa</taxon>
        <taxon>Chordata</taxon>
        <taxon>Craniata</taxon>
        <taxon>Vertebrata</taxon>
        <taxon>Euteleostomi</taxon>
        <taxon>Actinopterygii</taxon>
        <taxon>Neopterygii</taxon>
        <taxon>Teleostei</taxon>
        <taxon>Neoteleostei</taxon>
        <taxon>Acanthomorphata</taxon>
        <taxon>Carangaria</taxon>
        <taxon>Pleuronectiformes</taxon>
        <taxon>Pleuronectoidei</taxon>
        <taxon>Scophthalmidae</taxon>
        <taxon>Scophthalmus</taxon>
    </lineage>
</organism>
<evidence type="ECO:0000313" key="3">
    <source>
        <dbReference type="EMBL" id="AWP15073.1"/>
    </source>
</evidence>
<dbReference type="GO" id="GO:0008021">
    <property type="term" value="C:synaptic vesicle"/>
    <property type="evidence" value="ECO:0007669"/>
    <property type="project" value="TreeGrafter"/>
</dbReference>
<dbReference type="EMBL" id="CP026258">
    <property type="protein sequence ID" value="AWP15073.1"/>
    <property type="molecule type" value="Genomic_DNA"/>
</dbReference>
<dbReference type="FunFam" id="1.20.58.70:FF:000011">
    <property type="entry name" value="Syntaxin 4"/>
    <property type="match status" value="1"/>
</dbReference>
<gene>
    <name evidence="3" type="ORF">SMAX5B_015141</name>
</gene>
<reference evidence="3 4" key="1">
    <citation type="submission" date="2017-12" db="EMBL/GenBank/DDBJ databases">
        <title>Integrating genomic resources of turbot (Scophthalmus maximus) in depth evaluation of genetic and physical mapping variation across individuals.</title>
        <authorList>
            <person name="Martinez P."/>
        </authorList>
    </citation>
    <scope>NUCLEOTIDE SEQUENCE [LARGE SCALE GENOMIC DNA]</scope>
</reference>
<dbReference type="PANTHER" id="PTHR19957">
    <property type="entry name" value="SYNTAXIN"/>
    <property type="match status" value="1"/>
</dbReference>